<dbReference type="EMBL" id="RBOV01000399">
    <property type="protein sequence ID" value="RMN06713.1"/>
    <property type="molecule type" value="Genomic_DNA"/>
</dbReference>
<name>A0A0P9LMD1_9PSED</name>
<protein>
    <submittedName>
        <fullName evidence="1">Uncharacterized protein</fullName>
    </submittedName>
</protein>
<sequence length="43" mass="4686">MKVRIAALGNALSSFEVTNEGFDICASYRSSVHPIIMLSDDAR</sequence>
<evidence type="ECO:0000313" key="1">
    <source>
        <dbReference type="EMBL" id="RMN06713.1"/>
    </source>
</evidence>
<comment type="caution">
    <text evidence="1">The sequence shown here is derived from an EMBL/GenBank/DDBJ whole genome shotgun (WGS) entry which is preliminary data.</text>
</comment>
<gene>
    <name evidence="1" type="ORF">ALQ65_200178</name>
</gene>
<dbReference type="Proteomes" id="UP000271468">
    <property type="component" value="Unassembled WGS sequence"/>
</dbReference>
<reference evidence="1 2" key="1">
    <citation type="submission" date="2018-08" db="EMBL/GenBank/DDBJ databases">
        <title>Recombination of ecologically and evolutionarily significant loci maintains genetic cohesion in the Pseudomonas syringae species complex.</title>
        <authorList>
            <person name="Dillon M."/>
            <person name="Thakur S."/>
            <person name="Almeida R.N.D."/>
            <person name="Weir B.S."/>
            <person name="Guttman D.S."/>
        </authorList>
    </citation>
    <scope>NUCLEOTIDE SEQUENCE [LARGE SCALE GENOMIC DNA]</scope>
    <source>
        <strain evidence="1 2">ICMP 12341</strain>
    </source>
</reference>
<proteinExistence type="predicted"/>
<accession>A0A0P9LMD1</accession>
<evidence type="ECO:0000313" key="2">
    <source>
        <dbReference type="Proteomes" id="UP000271468"/>
    </source>
</evidence>
<dbReference type="AlphaFoldDB" id="A0A0P9LMD1"/>
<organism evidence="1 2">
    <name type="scientific">Pseudomonas syringae pv. coriandricola</name>
    <dbReference type="NCBI Taxonomy" id="264453"/>
    <lineage>
        <taxon>Bacteria</taxon>
        <taxon>Pseudomonadati</taxon>
        <taxon>Pseudomonadota</taxon>
        <taxon>Gammaproteobacteria</taxon>
        <taxon>Pseudomonadales</taxon>
        <taxon>Pseudomonadaceae</taxon>
        <taxon>Pseudomonas</taxon>
    </lineage>
</organism>